<dbReference type="Pfam" id="PF06985">
    <property type="entry name" value="HET"/>
    <property type="match status" value="1"/>
</dbReference>
<evidence type="ECO:0000313" key="3">
    <source>
        <dbReference type="Proteomes" id="UP000235786"/>
    </source>
</evidence>
<evidence type="ECO:0000259" key="1">
    <source>
        <dbReference type="Pfam" id="PF06985"/>
    </source>
</evidence>
<dbReference type="AlphaFoldDB" id="A0A2J6QRN5"/>
<dbReference type="OrthoDB" id="3486565at2759"/>
<gene>
    <name evidence="2" type="ORF">L207DRAFT_550092</name>
</gene>
<dbReference type="Proteomes" id="UP000235786">
    <property type="component" value="Unassembled WGS sequence"/>
</dbReference>
<evidence type="ECO:0000313" key="2">
    <source>
        <dbReference type="EMBL" id="PMD28928.1"/>
    </source>
</evidence>
<organism evidence="2 3">
    <name type="scientific">Hyaloscypha variabilis (strain UAMH 11265 / GT02V1 / F)</name>
    <name type="common">Meliniomyces variabilis</name>
    <dbReference type="NCBI Taxonomy" id="1149755"/>
    <lineage>
        <taxon>Eukaryota</taxon>
        <taxon>Fungi</taxon>
        <taxon>Dikarya</taxon>
        <taxon>Ascomycota</taxon>
        <taxon>Pezizomycotina</taxon>
        <taxon>Leotiomycetes</taxon>
        <taxon>Helotiales</taxon>
        <taxon>Hyaloscyphaceae</taxon>
        <taxon>Hyaloscypha</taxon>
        <taxon>Hyaloscypha variabilis</taxon>
    </lineage>
</organism>
<feature type="domain" description="Heterokaryon incompatibility" evidence="1">
    <location>
        <begin position="222"/>
        <end position="361"/>
    </location>
</feature>
<accession>A0A2J6QRN5</accession>
<dbReference type="PANTHER" id="PTHR33112">
    <property type="entry name" value="DOMAIN PROTEIN, PUTATIVE-RELATED"/>
    <property type="match status" value="1"/>
</dbReference>
<sequence>MIVQQVVALTDDSNVLDKRSRVSQLGIVHGKVDLAIHRGATTLPQYYCIFGGREYRHHIRLGFTWSDLEISAASCEICDILMSGCQGCFQQHRIEESQILHCHLSFYYESYEDEEMDVDKEIFFRMKDGSWFTAQVFASPNDEYAVLDAWESIPTGWNGTSPRTDSDEAFEVARACKADCLSDSHKLYESPQSPPLPTRVVDVGLQDDVVKLIEPEGAAGRYFCLSHCWGLEQIITTTRANLQVHKREIPLNLLPQTFRDAVLLTRRLGIAYIWIDYLCIVQDDNNDWKVESGKMERIYRNAHPTIAATRSSSGAGGLYAVTPKFEVSGVDIVPGDTHNRRMGRSTIARHPLLTRAWVFQERLLSTRVLHFGPYELFFECRTSIECECDGIGYGGSSETMPTTATKLLYADVLAHHKFRQQLPASFGDEQHRVSRLWRTLVSSYTAPKKIKPHDRLPAIGGLVKSLRLEKASAYLAGPWQDSLSDDLLWAIHRTLTDKRPRPRPRSAPTWSWASLDTSSLYFDEVLMWHPDIWIVENLNVDPPSKHLADVVSCTVGPDGVDGFGVVSRGRLKISGAVSEGILEREVEIHREECIIIQYVSFPGARVRLRSDYLLDNEGVDQVMPGTKVSSLRMSIVREGSSEVLVSLVLRPSTINSTMFERIGTLLIYATPPPVDVNSGIYDSAVVQTVIIE</sequence>
<dbReference type="PANTHER" id="PTHR33112:SF13">
    <property type="entry name" value="HETEROKARYON INCOMPATIBILITY DOMAIN-CONTAINING PROTEIN"/>
    <property type="match status" value="1"/>
</dbReference>
<dbReference type="InterPro" id="IPR010730">
    <property type="entry name" value="HET"/>
</dbReference>
<protein>
    <submittedName>
        <fullName evidence="2">HET-domain-containing protein</fullName>
    </submittedName>
</protein>
<reference evidence="2 3" key="1">
    <citation type="submission" date="2016-04" db="EMBL/GenBank/DDBJ databases">
        <title>A degradative enzymes factory behind the ericoid mycorrhizal symbiosis.</title>
        <authorList>
            <consortium name="DOE Joint Genome Institute"/>
            <person name="Martino E."/>
            <person name="Morin E."/>
            <person name="Grelet G."/>
            <person name="Kuo A."/>
            <person name="Kohler A."/>
            <person name="Daghino S."/>
            <person name="Barry K."/>
            <person name="Choi C."/>
            <person name="Cichocki N."/>
            <person name="Clum A."/>
            <person name="Copeland A."/>
            <person name="Hainaut M."/>
            <person name="Haridas S."/>
            <person name="Labutti K."/>
            <person name="Lindquist E."/>
            <person name="Lipzen A."/>
            <person name="Khouja H.-R."/>
            <person name="Murat C."/>
            <person name="Ohm R."/>
            <person name="Olson A."/>
            <person name="Spatafora J."/>
            <person name="Veneault-Fourrey C."/>
            <person name="Henrissat B."/>
            <person name="Grigoriev I."/>
            <person name="Martin F."/>
            <person name="Perotto S."/>
        </authorList>
    </citation>
    <scope>NUCLEOTIDE SEQUENCE [LARGE SCALE GENOMIC DNA]</scope>
    <source>
        <strain evidence="2 3">F</strain>
    </source>
</reference>
<proteinExistence type="predicted"/>
<name>A0A2J6QRN5_HYAVF</name>
<keyword evidence="3" id="KW-1185">Reference proteome</keyword>
<dbReference type="EMBL" id="KZ613980">
    <property type="protein sequence ID" value="PMD28928.1"/>
    <property type="molecule type" value="Genomic_DNA"/>
</dbReference>